<name>A0A1Y2SWI6_9BIFI</name>
<dbReference type="InterPro" id="IPR001647">
    <property type="entry name" value="HTH_TetR"/>
</dbReference>
<feature type="domain" description="HTH tetR-type" evidence="5">
    <location>
        <begin position="140"/>
        <end position="200"/>
    </location>
</feature>
<evidence type="ECO:0000256" key="4">
    <source>
        <dbReference type="SAM" id="Phobius"/>
    </source>
</evidence>
<organism evidence="6 7">
    <name type="scientific">Alloscardovia macacae</name>
    <dbReference type="NCBI Taxonomy" id="1160091"/>
    <lineage>
        <taxon>Bacteria</taxon>
        <taxon>Bacillati</taxon>
        <taxon>Actinomycetota</taxon>
        <taxon>Actinomycetes</taxon>
        <taxon>Bifidobacteriales</taxon>
        <taxon>Bifidobacteriaceae</taxon>
        <taxon>Alloscardovia</taxon>
    </lineage>
</organism>
<gene>
    <name evidence="6" type="ORF">B9T39_07640</name>
</gene>
<dbReference type="EMBL" id="NEKC01000025">
    <property type="protein sequence ID" value="OTA27996.1"/>
    <property type="molecule type" value="Genomic_DNA"/>
</dbReference>
<proteinExistence type="predicted"/>
<dbReference type="GO" id="GO:0003677">
    <property type="term" value="F:DNA binding"/>
    <property type="evidence" value="ECO:0007669"/>
    <property type="project" value="UniProtKB-UniRule"/>
</dbReference>
<keyword evidence="4" id="KW-0812">Transmembrane</keyword>
<feature type="transmembrane region" description="Helical" evidence="4">
    <location>
        <begin position="12"/>
        <end position="35"/>
    </location>
</feature>
<protein>
    <recommendedName>
        <fullName evidence="5">HTH tetR-type domain-containing protein</fullName>
    </recommendedName>
</protein>
<comment type="caution">
    <text evidence="6">The sequence shown here is derived from an EMBL/GenBank/DDBJ whole genome shotgun (WGS) entry which is preliminary data.</text>
</comment>
<keyword evidence="1 2" id="KW-0238">DNA-binding</keyword>
<feature type="DNA-binding region" description="H-T-H motif" evidence="2">
    <location>
        <begin position="163"/>
        <end position="182"/>
    </location>
</feature>
<sequence>MCLTPHDSRTRSIATLAGTVAGLFCSVLICAHSHFHSARSDALPLRKVCYVLLWHIFSRAGDEGSRATSQCDVCHRRERAEGGAGSGRRDAERARTRTRAEGTYRRHPASATLNTMTMQPQTPPTEHPKQHRHPTDTRASQTRARLIGAFTDLMCTYPIDDITVKEVVAKAKLTRQTFYRHFSSKEDILDAKLDALYTECFAYIESHTPATYEAFLAAYFTFWHERHATLQTILEHNPHWLFTETAHAYTHRLYPLVRPFFPFSLGQFFPDFLFGGLVLAEATWLERGCQESPEAMAKELSEYWA</sequence>
<evidence type="ECO:0000259" key="5">
    <source>
        <dbReference type="PROSITE" id="PS50977"/>
    </source>
</evidence>
<keyword evidence="4" id="KW-0472">Membrane</keyword>
<dbReference type="PROSITE" id="PS50977">
    <property type="entry name" value="HTH_TETR_2"/>
    <property type="match status" value="1"/>
</dbReference>
<dbReference type="InterPro" id="IPR050624">
    <property type="entry name" value="HTH-type_Tx_Regulator"/>
</dbReference>
<dbReference type="AlphaFoldDB" id="A0A1Y2SWI6"/>
<dbReference type="Gene3D" id="1.10.357.10">
    <property type="entry name" value="Tetracycline Repressor, domain 2"/>
    <property type="match status" value="1"/>
</dbReference>
<feature type="compositionally biased region" description="Basic and acidic residues" evidence="3">
    <location>
        <begin position="79"/>
        <end position="104"/>
    </location>
</feature>
<accession>A0A1Y2SWI6</accession>
<dbReference type="PANTHER" id="PTHR43479">
    <property type="entry name" value="ACREF/ENVCD OPERON REPRESSOR-RELATED"/>
    <property type="match status" value="1"/>
</dbReference>
<dbReference type="SUPFAM" id="SSF46689">
    <property type="entry name" value="Homeodomain-like"/>
    <property type="match status" value="1"/>
</dbReference>
<dbReference type="PANTHER" id="PTHR43479:SF11">
    <property type="entry name" value="ACREF_ENVCD OPERON REPRESSOR-RELATED"/>
    <property type="match status" value="1"/>
</dbReference>
<feature type="region of interest" description="Disordered" evidence="3">
    <location>
        <begin position="79"/>
        <end position="139"/>
    </location>
</feature>
<keyword evidence="4" id="KW-1133">Transmembrane helix</keyword>
<dbReference type="InterPro" id="IPR009057">
    <property type="entry name" value="Homeodomain-like_sf"/>
</dbReference>
<dbReference type="Pfam" id="PF00440">
    <property type="entry name" value="TetR_N"/>
    <property type="match status" value="1"/>
</dbReference>
<evidence type="ECO:0000313" key="6">
    <source>
        <dbReference type="EMBL" id="OTA27996.1"/>
    </source>
</evidence>
<evidence type="ECO:0000313" key="7">
    <source>
        <dbReference type="Proteomes" id="UP000243540"/>
    </source>
</evidence>
<reference evidence="6 7" key="1">
    <citation type="submission" date="2017-04" db="EMBL/GenBank/DDBJ databases">
        <title>Draft genome sequences of Alloscardovia macacae UMA81211 and UMA81212 isolated from the feces of a rhesus macaque (Macaca mulatta).</title>
        <authorList>
            <person name="Albert K."/>
            <person name="Sela D.A."/>
        </authorList>
    </citation>
    <scope>NUCLEOTIDE SEQUENCE [LARGE SCALE GENOMIC DNA]</scope>
    <source>
        <strain evidence="6 7">UMA81212</strain>
    </source>
</reference>
<evidence type="ECO:0000256" key="3">
    <source>
        <dbReference type="SAM" id="MobiDB-lite"/>
    </source>
</evidence>
<evidence type="ECO:0000256" key="1">
    <source>
        <dbReference type="ARBA" id="ARBA00023125"/>
    </source>
</evidence>
<dbReference type="STRING" id="1160091.B9T39_07640"/>
<evidence type="ECO:0000256" key="2">
    <source>
        <dbReference type="PROSITE-ProRule" id="PRU00335"/>
    </source>
</evidence>
<dbReference type="Proteomes" id="UP000243540">
    <property type="component" value="Unassembled WGS sequence"/>
</dbReference>